<dbReference type="Gene3D" id="3.40.50.300">
    <property type="entry name" value="P-loop containing nucleotide triphosphate hydrolases"/>
    <property type="match status" value="1"/>
</dbReference>
<dbReference type="PROSITE" id="PS50893">
    <property type="entry name" value="ABC_TRANSPORTER_2"/>
    <property type="match status" value="1"/>
</dbReference>
<evidence type="ECO:0000313" key="4">
    <source>
        <dbReference type="EMBL" id="SMC28846.1"/>
    </source>
</evidence>
<dbReference type="PROSITE" id="PS00211">
    <property type="entry name" value="ABC_TRANSPORTER_1"/>
    <property type="match status" value="1"/>
</dbReference>
<dbReference type="GO" id="GO:0016887">
    <property type="term" value="F:ATP hydrolysis activity"/>
    <property type="evidence" value="ECO:0007669"/>
    <property type="project" value="InterPro"/>
</dbReference>
<evidence type="ECO:0000313" key="5">
    <source>
        <dbReference type="Proteomes" id="UP000192468"/>
    </source>
</evidence>
<dbReference type="SUPFAM" id="SSF52540">
    <property type="entry name" value="P-loop containing nucleoside triphosphate hydrolases"/>
    <property type="match status" value="1"/>
</dbReference>
<dbReference type="AlphaFoldDB" id="A0A1W1XY46"/>
<dbReference type="STRING" id="1121291.SAMN02745134_03685"/>
<dbReference type="PANTHER" id="PTHR43582:SF2">
    <property type="entry name" value="LINEARMYCIN RESISTANCE ATP-BINDING PROTEIN LNRL"/>
    <property type="match status" value="1"/>
</dbReference>
<reference evidence="4 5" key="1">
    <citation type="submission" date="2017-04" db="EMBL/GenBank/DDBJ databases">
        <authorList>
            <person name="Afonso C.L."/>
            <person name="Miller P.J."/>
            <person name="Scott M.A."/>
            <person name="Spackman E."/>
            <person name="Goraichik I."/>
            <person name="Dimitrov K.M."/>
            <person name="Suarez D.L."/>
            <person name="Swayne D.E."/>
        </authorList>
    </citation>
    <scope>NUCLEOTIDE SEQUENCE [LARGE SCALE GENOMIC DNA]</scope>
    <source>
        <strain evidence="4 5">DSM 12555</strain>
    </source>
</reference>
<dbReference type="InterPro" id="IPR017871">
    <property type="entry name" value="ABC_transporter-like_CS"/>
</dbReference>
<accession>A0A1W1XY46</accession>
<dbReference type="SMART" id="SM00382">
    <property type="entry name" value="AAA"/>
    <property type="match status" value="1"/>
</dbReference>
<keyword evidence="2 4" id="KW-0067">ATP-binding</keyword>
<dbReference type="InterPro" id="IPR003439">
    <property type="entry name" value="ABC_transporter-like_ATP-bd"/>
</dbReference>
<evidence type="ECO:0000259" key="3">
    <source>
        <dbReference type="PROSITE" id="PS50893"/>
    </source>
</evidence>
<organism evidence="4 5">
    <name type="scientific">Clostridium acidisoli DSM 12555</name>
    <dbReference type="NCBI Taxonomy" id="1121291"/>
    <lineage>
        <taxon>Bacteria</taxon>
        <taxon>Bacillati</taxon>
        <taxon>Bacillota</taxon>
        <taxon>Clostridia</taxon>
        <taxon>Eubacteriales</taxon>
        <taxon>Clostridiaceae</taxon>
        <taxon>Clostridium</taxon>
    </lineage>
</organism>
<dbReference type="EMBL" id="FWXH01000030">
    <property type="protein sequence ID" value="SMC28846.1"/>
    <property type="molecule type" value="Genomic_DNA"/>
</dbReference>
<dbReference type="Pfam" id="PF00005">
    <property type="entry name" value="ABC_tran"/>
    <property type="match status" value="1"/>
</dbReference>
<protein>
    <submittedName>
        <fullName evidence="4">ABC-2 type transport system ATP-binding protein</fullName>
    </submittedName>
</protein>
<dbReference type="PANTHER" id="PTHR43582">
    <property type="entry name" value="LINEARMYCIN RESISTANCE ATP-BINDING PROTEIN LNRL"/>
    <property type="match status" value="1"/>
</dbReference>
<keyword evidence="1" id="KW-0547">Nucleotide-binding</keyword>
<dbReference type="GO" id="GO:0005524">
    <property type="term" value="F:ATP binding"/>
    <property type="evidence" value="ECO:0007669"/>
    <property type="project" value="UniProtKB-KW"/>
</dbReference>
<proteinExistence type="predicted"/>
<evidence type="ECO:0000256" key="1">
    <source>
        <dbReference type="ARBA" id="ARBA00022741"/>
    </source>
</evidence>
<dbReference type="InterPro" id="IPR027417">
    <property type="entry name" value="P-loop_NTPase"/>
</dbReference>
<keyword evidence="5" id="KW-1185">Reference proteome</keyword>
<evidence type="ECO:0000256" key="2">
    <source>
        <dbReference type="ARBA" id="ARBA00022840"/>
    </source>
</evidence>
<dbReference type="Proteomes" id="UP000192468">
    <property type="component" value="Unassembled WGS sequence"/>
</dbReference>
<gene>
    <name evidence="4" type="ORF">SAMN02745134_03685</name>
</gene>
<sequence>MTILELKNITKRYDDKLVVDNINFSIGKGETFGLLGPNGAGKSTIISMICGLVKPDQGDVIIDGYSIIKNPTLAKKSIGVVPQDIALYESLSAIDNLKFWGTLYGLSGSLLKSRIDEVLEITGLKDRAKDKIKNYSGGMKRRINIAAAFMHHPKLLIMDEPTVGIDPQSRNHILEFTKNLNEKYGTTVIYTSHYMEEVESLCNRLMILDEGKIIAGGTQDEIKRMISNEENIEINLTNYSNEIQLKLRALKNVSGINFKDGLLTIIINSSNKNGIQDIIDILIHNNVKIQNLNVKVPNLETVFLKLTGKNLRD</sequence>
<name>A0A1W1XY46_9CLOT</name>
<feature type="domain" description="ABC transporter" evidence="3">
    <location>
        <begin position="4"/>
        <end position="235"/>
    </location>
</feature>
<dbReference type="RefSeq" id="WP_084117674.1">
    <property type="nucleotide sequence ID" value="NZ_FWXH01000030.1"/>
</dbReference>
<dbReference type="OrthoDB" id="9804819at2"/>
<dbReference type="InterPro" id="IPR003593">
    <property type="entry name" value="AAA+_ATPase"/>
</dbReference>